<dbReference type="OrthoDB" id="196493at2759"/>
<evidence type="ECO:0000313" key="4">
    <source>
        <dbReference type="Proteomes" id="UP000219338"/>
    </source>
</evidence>
<name>A0A284SCG7_ARMOS</name>
<dbReference type="STRING" id="47428.A0A284SCG7"/>
<evidence type="ECO:0000259" key="2">
    <source>
        <dbReference type="Pfam" id="PF00128"/>
    </source>
</evidence>
<dbReference type="InterPro" id="IPR017853">
    <property type="entry name" value="GH"/>
</dbReference>
<dbReference type="GO" id="GO:0003844">
    <property type="term" value="F:1,4-alpha-glucan branching enzyme activity"/>
    <property type="evidence" value="ECO:0007669"/>
    <property type="project" value="TreeGrafter"/>
</dbReference>
<dbReference type="Pfam" id="PF00128">
    <property type="entry name" value="Alpha-amylase"/>
    <property type="match status" value="1"/>
</dbReference>
<reference evidence="4" key="1">
    <citation type="journal article" date="2017" name="Nat. Ecol. Evol.">
        <title>Genome expansion and lineage-specific genetic innovations in the forest pathogenic fungi Armillaria.</title>
        <authorList>
            <person name="Sipos G."/>
            <person name="Prasanna A.N."/>
            <person name="Walter M.C."/>
            <person name="O'Connor E."/>
            <person name="Balint B."/>
            <person name="Krizsan K."/>
            <person name="Kiss B."/>
            <person name="Hess J."/>
            <person name="Varga T."/>
            <person name="Slot J."/>
            <person name="Riley R."/>
            <person name="Boka B."/>
            <person name="Rigling D."/>
            <person name="Barry K."/>
            <person name="Lee J."/>
            <person name="Mihaltcheva S."/>
            <person name="LaButti K."/>
            <person name="Lipzen A."/>
            <person name="Waldron R."/>
            <person name="Moloney N.M."/>
            <person name="Sperisen C."/>
            <person name="Kredics L."/>
            <person name="Vagvoelgyi C."/>
            <person name="Patrignani A."/>
            <person name="Fitzpatrick D."/>
            <person name="Nagy I."/>
            <person name="Doyle S."/>
            <person name="Anderson J.B."/>
            <person name="Grigoriev I.V."/>
            <person name="Gueldener U."/>
            <person name="Muensterkoetter M."/>
            <person name="Nagy L.G."/>
        </authorList>
    </citation>
    <scope>NUCLEOTIDE SEQUENCE [LARGE SCALE GENOMIC DNA]</scope>
    <source>
        <strain evidence="4">C18/9</strain>
    </source>
</reference>
<dbReference type="Gene3D" id="3.20.20.80">
    <property type="entry name" value="Glycosidases"/>
    <property type="match status" value="1"/>
</dbReference>
<sequence>MEHACYASFRYQVTNLFAISSWCGTPEELKELIDTAHGMGLTVLLDIVLSHAGKNIKQVRRD</sequence>
<protein>
    <recommendedName>
        <fullName evidence="2">Glycosyl hydrolase family 13 catalytic domain-containing protein</fullName>
    </recommendedName>
</protein>
<accession>A0A284SCG7</accession>
<evidence type="ECO:0000256" key="1">
    <source>
        <dbReference type="ARBA" id="ARBA00004964"/>
    </source>
</evidence>
<feature type="domain" description="Glycosyl hydrolase family 13 catalytic" evidence="2">
    <location>
        <begin position="8"/>
        <end position="58"/>
    </location>
</feature>
<organism evidence="3 4">
    <name type="scientific">Armillaria ostoyae</name>
    <name type="common">Armillaria root rot fungus</name>
    <dbReference type="NCBI Taxonomy" id="47428"/>
    <lineage>
        <taxon>Eukaryota</taxon>
        <taxon>Fungi</taxon>
        <taxon>Dikarya</taxon>
        <taxon>Basidiomycota</taxon>
        <taxon>Agaricomycotina</taxon>
        <taxon>Agaricomycetes</taxon>
        <taxon>Agaricomycetidae</taxon>
        <taxon>Agaricales</taxon>
        <taxon>Marasmiineae</taxon>
        <taxon>Physalacriaceae</taxon>
        <taxon>Armillaria</taxon>
    </lineage>
</organism>
<dbReference type="GO" id="GO:0005737">
    <property type="term" value="C:cytoplasm"/>
    <property type="evidence" value="ECO:0007669"/>
    <property type="project" value="TreeGrafter"/>
</dbReference>
<dbReference type="PANTHER" id="PTHR43651">
    <property type="entry name" value="1,4-ALPHA-GLUCAN-BRANCHING ENZYME"/>
    <property type="match status" value="1"/>
</dbReference>
<dbReference type="EMBL" id="FUEG01000066">
    <property type="protein sequence ID" value="SJL18679.1"/>
    <property type="molecule type" value="Genomic_DNA"/>
</dbReference>
<evidence type="ECO:0000313" key="3">
    <source>
        <dbReference type="EMBL" id="SJL18679.1"/>
    </source>
</evidence>
<keyword evidence="4" id="KW-1185">Reference proteome</keyword>
<dbReference type="Proteomes" id="UP000219338">
    <property type="component" value="Unassembled WGS sequence"/>
</dbReference>
<dbReference type="PANTHER" id="PTHR43651:SF3">
    <property type="entry name" value="1,4-ALPHA-GLUCAN-BRANCHING ENZYME"/>
    <property type="match status" value="1"/>
</dbReference>
<dbReference type="GO" id="GO:0005978">
    <property type="term" value="P:glycogen biosynthetic process"/>
    <property type="evidence" value="ECO:0007669"/>
    <property type="project" value="TreeGrafter"/>
</dbReference>
<proteinExistence type="predicted"/>
<gene>
    <name evidence="3" type="ORF">ARMOST_22277</name>
</gene>
<dbReference type="InterPro" id="IPR006047">
    <property type="entry name" value="GH13_cat_dom"/>
</dbReference>
<comment type="pathway">
    <text evidence="1">Glycan biosynthesis; glycogen biosynthesis.</text>
</comment>
<dbReference type="AlphaFoldDB" id="A0A284SCG7"/>
<dbReference type="SUPFAM" id="SSF51445">
    <property type="entry name" value="(Trans)glycosidases"/>
    <property type="match status" value="1"/>
</dbReference>